<evidence type="ECO:0000256" key="2">
    <source>
        <dbReference type="ARBA" id="ARBA00022759"/>
    </source>
</evidence>
<feature type="domain" description="RNase III" evidence="5">
    <location>
        <begin position="27"/>
        <end position="122"/>
    </location>
</feature>
<gene>
    <name evidence="4" type="primary">mrnC</name>
    <name evidence="6" type="ORF">HMPREF9225_0046</name>
</gene>
<comment type="function">
    <text evidence="4">Involved in correct processing of both the 5' and 3' ends of 23S rRNA precursor. Processes 30S rRNA precursor transcript even in absence of ribonuclease 3 (Rnc); Rnc processes 30S rRNA into smaller rRNA precursors.</text>
</comment>
<evidence type="ECO:0000256" key="4">
    <source>
        <dbReference type="HAMAP-Rule" id="MF_01468"/>
    </source>
</evidence>
<keyword evidence="7" id="KW-1185">Reference proteome</keyword>
<comment type="subcellular location">
    <subcellularLocation>
        <location evidence="4">Cytoplasm</location>
    </subcellularLocation>
</comment>
<accession>E0NIQ7</accession>
<dbReference type="Proteomes" id="UP000003280">
    <property type="component" value="Unassembled WGS sequence"/>
</dbReference>
<dbReference type="HOGENOM" id="CLU_091169_2_0_9"/>
<dbReference type="HAMAP" id="MF_01468">
    <property type="entry name" value="RNase_Mini_III"/>
    <property type="match status" value="1"/>
</dbReference>
<name>E0NIQ7_9FIRM</name>
<keyword evidence="4" id="KW-0690">Ribosome biogenesis</keyword>
<keyword evidence="1 4" id="KW-0540">Nuclease</keyword>
<dbReference type="GO" id="GO:0004525">
    <property type="term" value="F:ribonuclease III activity"/>
    <property type="evidence" value="ECO:0007669"/>
    <property type="project" value="InterPro"/>
</dbReference>
<dbReference type="PANTHER" id="PTHR34276">
    <property type="entry name" value="MINI-RIBONUCLEASE 3"/>
    <property type="match status" value="1"/>
</dbReference>
<dbReference type="RefSeq" id="WP_008900882.1">
    <property type="nucleotide sequence ID" value="NZ_GL397071.1"/>
</dbReference>
<organism evidence="6 7">
    <name type="scientific">Peptoniphilus duerdenii ATCC BAA-1640</name>
    <dbReference type="NCBI Taxonomy" id="862517"/>
    <lineage>
        <taxon>Bacteria</taxon>
        <taxon>Bacillati</taxon>
        <taxon>Bacillota</taxon>
        <taxon>Tissierellia</taxon>
        <taxon>Tissierellales</taxon>
        <taxon>Peptoniphilaceae</taxon>
        <taxon>Peptoniphilus</taxon>
    </lineage>
</organism>
<dbReference type="Gene3D" id="1.10.1520.10">
    <property type="entry name" value="Ribonuclease III domain"/>
    <property type="match status" value="1"/>
</dbReference>
<comment type="subunit">
    <text evidence="4">Homodimer.</text>
</comment>
<keyword evidence="4" id="KW-0698">rRNA processing</keyword>
<keyword evidence="4" id="KW-0694">RNA-binding</keyword>
<evidence type="ECO:0000313" key="6">
    <source>
        <dbReference type="EMBL" id="EFM26352.1"/>
    </source>
</evidence>
<dbReference type="InterPro" id="IPR000999">
    <property type="entry name" value="RNase_III_dom"/>
</dbReference>
<dbReference type="AlphaFoldDB" id="E0NIQ7"/>
<comment type="caution">
    <text evidence="6">The sequence shown here is derived from an EMBL/GenBank/DDBJ whole genome shotgun (WGS) entry which is preliminary data.</text>
</comment>
<keyword evidence="4" id="KW-0460">Magnesium</keyword>
<dbReference type="PIRSF" id="PIRSF005520">
    <property type="entry name" value="UCP005520"/>
    <property type="match status" value="1"/>
</dbReference>
<dbReference type="GO" id="GO:0005737">
    <property type="term" value="C:cytoplasm"/>
    <property type="evidence" value="ECO:0007669"/>
    <property type="project" value="UniProtKB-SubCell"/>
</dbReference>
<dbReference type="STRING" id="862517.HMPREF9225_0046"/>
<evidence type="ECO:0000259" key="5">
    <source>
        <dbReference type="Pfam" id="PF00636"/>
    </source>
</evidence>
<dbReference type="PANTHER" id="PTHR34276:SF1">
    <property type="entry name" value="MINI-RIBONUCLEASE 3"/>
    <property type="match status" value="1"/>
</dbReference>
<evidence type="ECO:0000256" key="3">
    <source>
        <dbReference type="ARBA" id="ARBA00022801"/>
    </source>
</evidence>
<keyword evidence="2 4" id="KW-0255">Endonuclease</keyword>
<keyword evidence="4" id="KW-0963">Cytoplasm</keyword>
<dbReference type="GO" id="GO:0019843">
    <property type="term" value="F:rRNA binding"/>
    <property type="evidence" value="ECO:0007669"/>
    <property type="project" value="UniProtKB-UniRule"/>
</dbReference>
<evidence type="ECO:0000313" key="7">
    <source>
        <dbReference type="Proteomes" id="UP000003280"/>
    </source>
</evidence>
<dbReference type="OrthoDB" id="46571at2"/>
<dbReference type="SUPFAM" id="SSF69065">
    <property type="entry name" value="RNase III domain-like"/>
    <property type="match status" value="1"/>
</dbReference>
<dbReference type="EMBL" id="AEEH01000009">
    <property type="protein sequence ID" value="EFM26352.1"/>
    <property type="molecule type" value="Genomic_DNA"/>
</dbReference>
<dbReference type="GO" id="GO:0006364">
    <property type="term" value="P:rRNA processing"/>
    <property type="evidence" value="ECO:0007669"/>
    <property type="project" value="UniProtKB-UniRule"/>
</dbReference>
<dbReference type="InterPro" id="IPR036389">
    <property type="entry name" value="RNase_III_sf"/>
</dbReference>
<dbReference type="eggNOG" id="COG1939">
    <property type="taxonomic scope" value="Bacteria"/>
</dbReference>
<comment type="cofactor">
    <cofactor evidence="4">
        <name>Mg(2+)</name>
        <dbReference type="ChEBI" id="CHEBI:18420"/>
    </cofactor>
</comment>
<comment type="similarity">
    <text evidence="4">Belongs to the MrnC RNase family.</text>
</comment>
<feature type="active site" evidence="4">
    <location>
        <position position="33"/>
    </location>
</feature>
<sequence>MEENLGVFLKVGKVMTELEARNLNPLSLAYIGDAVYELFIRTMIFRNLPPNQLNREAKKYVAAYAQADFAEKIMDILNEDEIYFLKRGRNKKQNTMAKNQSVGDYKIATGVETLFGYLYITGKHERMVELLERGLNEG</sequence>
<dbReference type="InterPro" id="IPR008226">
    <property type="entry name" value="Mini3_fam"/>
</dbReference>
<dbReference type="Pfam" id="PF00636">
    <property type="entry name" value="Ribonuclease_3"/>
    <property type="match status" value="1"/>
</dbReference>
<keyword evidence="4" id="KW-0699">rRNA-binding</keyword>
<reference evidence="6 7" key="1">
    <citation type="submission" date="2010-07" db="EMBL/GenBank/DDBJ databases">
        <authorList>
            <person name="Muzny D."/>
            <person name="Qin X."/>
            <person name="Deng J."/>
            <person name="Jiang H."/>
            <person name="Liu Y."/>
            <person name="Qu J."/>
            <person name="Song X.-Z."/>
            <person name="Zhang L."/>
            <person name="Thornton R."/>
            <person name="Coyle M."/>
            <person name="Francisco L."/>
            <person name="Jackson L."/>
            <person name="Javaid M."/>
            <person name="Korchina V."/>
            <person name="Kovar C."/>
            <person name="Mata R."/>
            <person name="Mathew T."/>
            <person name="Ngo R."/>
            <person name="Nguyen L."/>
            <person name="Nguyen N."/>
            <person name="Okwuonu G."/>
            <person name="Ongeri F."/>
            <person name="Pham C."/>
            <person name="Simmons D."/>
            <person name="Wilczek-Boney K."/>
            <person name="Hale W."/>
            <person name="Jakkamsetti A."/>
            <person name="Pham P."/>
            <person name="Ruth R."/>
            <person name="San Lucas F."/>
            <person name="Warren J."/>
            <person name="Zhang J."/>
            <person name="Zhao Z."/>
            <person name="Zhou C."/>
            <person name="Zhu D."/>
            <person name="Lee S."/>
            <person name="Bess C."/>
            <person name="Blankenburg K."/>
            <person name="Forbes L."/>
            <person name="Fu Q."/>
            <person name="Gubbala S."/>
            <person name="Hirani K."/>
            <person name="Jayaseelan J.C."/>
            <person name="Lara F."/>
            <person name="Munidasa M."/>
            <person name="Palculict T."/>
            <person name="Patil S."/>
            <person name="Pu L.-L."/>
            <person name="Saada N."/>
            <person name="Tang L."/>
            <person name="Weissenberger G."/>
            <person name="Zhu Y."/>
            <person name="Hemphill L."/>
            <person name="Shang Y."/>
            <person name="Youmans B."/>
            <person name="Ayvaz T."/>
            <person name="Ross M."/>
            <person name="Santibanez J."/>
            <person name="Aqrawi P."/>
            <person name="Gross S."/>
            <person name="Joshi V."/>
            <person name="Fowler G."/>
            <person name="Nazareth L."/>
            <person name="Reid J."/>
            <person name="Worley K."/>
            <person name="Petrosino J."/>
            <person name="Highlander S."/>
            <person name="Gibbs R."/>
        </authorList>
    </citation>
    <scope>NUCLEOTIDE SEQUENCE [LARGE SCALE GENOMIC DNA]</scope>
    <source>
        <strain evidence="6 7">ATCC BAA-1640</strain>
    </source>
</reference>
<dbReference type="EC" id="3.1.26.-" evidence="4"/>
<protein>
    <recommendedName>
        <fullName evidence="4">Mini-ribonuclease 3</fullName>
        <shortName evidence="4">Mini-3</shortName>
        <shortName evidence="4">Mini-RNase 3</shortName>
        <ecNumber evidence="4">3.1.26.-</ecNumber>
    </recommendedName>
    <alternativeName>
        <fullName evidence="4">Mini-RNase III</fullName>
        <shortName evidence="4">Mini-III</shortName>
    </alternativeName>
</protein>
<proteinExistence type="inferred from homology"/>
<keyword evidence="3 4" id="KW-0378">Hydrolase</keyword>
<evidence type="ECO:0000256" key="1">
    <source>
        <dbReference type="ARBA" id="ARBA00022722"/>
    </source>
</evidence>